<evidence type="ECO:0000256" key="1">
    <source>
        <dbReference type="ARBA" id="ARBA00004196"/>
    </source>
</evidence>
<comment type="similarity">
    <text evidence="2 4">Belongs to the bacterial solute-binding protein 3 family.</text>
</comment>
<evidence type="ECO:0000256" key="2">
    <source>
        <dbReference type="ARBA" id="ARBA00010333"/>
    </source>
</evidence>
<sequence length="277" mass="29752">MKSSKMLKVVSLVSASILSMGILAGCGSSSKKVSTDAVNNSSEVLTDKGSNQAQSDNVIVMGTNAEFEPFEYRDGLEITGFDVEIAKKIAEKLGKELVIEDMAFDTLIMALNSDKVDFIAAGMTATDERKTQVDFSDSYFKSQQMIIVKADDTTITTADDLAGKKVGVQLGTTGDLFVSTTEEIAEVAQFQAGTQAVMDLKNGKIDAVVIDAEPAKKMTEGQSDLKLLDAPFIEEEYAIAVKKGNDEILAAINETLAAIKADGTYDEIYAKYFDVAQ</sequence>
<dbReference type="PROSITE" id="PS01039">
    <property type="entry name" value="SBP_BACTERIAL_3"/>
    <property type="match status" value="1"/>
</dbReference>
<protein>
    <submittedName>
        <fullName evidence="7">Basic amino acid ABC transporter substrate-binding protein</fullName>
    </submittedName>
</protein>
<evidence type="ECO:0000256" key="4">
    <source>
        <dbReference type="RuleBase" id="RU003744"/>
    </source>
</evidence>
<dbReference type="Gene3D" id="3.40.190.10">
    <property type="entry name" value="Periplasmic binding protein-like II"/>
    <property type="match status" value="2"/>
</dbReference>
<dbReference type="PANTHER" id="PTHR35936:SF17">
    <property type="entry name" value="ARGININE-BINDING EXTRACELLULAR PROTEIN ARTP"/>
    <property type="match status" value="1"/>
</dbReference>
<feature type="signal peptide" evidence="5">
    <location>
        <begin position="1"/>
        <end position="24"/>
    </location>
</feature>
<dbReference type="InterPro" id="IPR001638">
    <property type="entry name" value="Solute-binding_3/MltF_N"/>
</dbReference>
<evidence type="ECO:0000259" key="6">
    <source>
        <dbReference type="SMART" id="SM00062"/>
    </source>
</evidence>
<evidence type="ECO:0000256" key="3">
    <source>
        <dbReference type="ARBA" id="ARBA00022729"/>
    </source>
</evidence>
<dbReference type="EMBL" id="JAHLFQ010000138">
    <property type="protein sequence ID" value="MBU3804346.1"/>
    <property type="molecule type" value="Genomic_DNA"/>
</dbReference>
<feature type="chain" id="PRO_5038388423" evidence="5">
    <location>
        <begin position="25"/>
        <end position="277"/>
    </location>
</feature>
<comment type="subcellular location">
    <subcellularLocation>
        <location evidence="1">Cell envelope</location>
    </subcellularLocation>
</comment>
<keyword evidence="3 5" id="KW-0732">Signal</keyword>
<evidence type="ECO:0000256" key="5">
    <source>
        <dbReference type="SAM" id="SignalP"/>
    </source>
</evidence>
<accession>A0A9E2NLE5</accession>
<dbReference type="PANTHER" id="PTHR35936">
    <property type="entry name" value="MEMBRANE-BOUND LYTIC MUREIN TRANSGLYCOSYLASE F"/>
    <property type="match status" value="1"/>
</dbReference>
<dbReference type="PROSITE" id="PS51257">
    <property type="entry name" value="PROKAR_LIPOPROTEIN"/>
    <property type="match status" value="1"/>
</dbReference>
<reference evidence="7" key="1">
    <citation type="journal article" date="2021" name="PeerJ">
        <title>Extensive microbial diversity within the chicken gut microbiome revealed by metagenomics and culture.</title>
        <authorList>
            <person name="Gilroy R."/>
            <person name="Ravi A."/>
            <person name="Getino M."/>
            <person name="Pursley I."/>
            <person name="Horton D.L."/>
            <person name="Alikhan N.F."/>
            <person name="Baker D."/>
            <person name="Gharbi K."/>
            <person name="Hall N."/>
            <person name="Watson M."/>
            <person name="Adriaenssens E.M."/>
            <person name="Foster-Nyarko E."/>
            <person name="Jarju S."/>
            <person name="Secka A."/>
            <person name="Antonio M."/>
            <person name="Oren A."/>
            <person name="Chaudhuri R.R."/>
            <person name="La Ragione R."/>
            <person name="Hildebrand F."/>
            <person name="Pallen M.J."/>
        </authorList>
    </citation>
    <scope>NUCLEOTIDE SEQUENCE</scope>
    <source>
        <strain evidence="7">B5-657</strain>
    </source>
</reference>
<feature type="domain" description="Solute-binding protein family 3/N-terminal" evidence="6">
    <location>
        <begin position="58"/>
        <end position="276"/>
    </location>
</feature>
<reference evidence="7" key="2">
    <citation type="submission" date="2021-04" db="EMBL/GenBank/DDBJ databases">
        <authorList>
            <person name="Gilroy R."/>
        </authorList>
    </citation>
    <scope>NUCLEOTIDE SEQUENCE</scope>
    <source>
        <strain evidence="7">B5-657</strain>
    </source>
</reference>
<dbReference type="CDD" id="cd13624">
    <property type="entry name" value="PBP2_Arg_Lys_His"/>
    <property type="match status" value="1"/>
</dbReference>
<name>A0A9E2NLE5_9FIRM</name>
<dbReference type="Proteomes" id="UP000824229">
    <property type="component" value="Unassembled WGS sequence"/>
</dbReference>
<dbReference type="Pfam" id="PF00497">
    <property type="entry name" value="SBP_bac_3"/>
    <property type="match status" value="1"/>
</dbReference>
<evidence type="ECO:0000313" key="8">
    <source>
        <dbReference type="Proteomes" id="UP000824229"/>
    </source>
</evidence>
<evidence type="ECO:0000313" key="7">
    <source>
        <dbReference type="EMBL" id="MBU3804346.1"/>
    </source>
</evidence>
<organism evidence="7 8">
    <name type="scientific">Candidatus Cellulosilyticum pullistercoris</name>
    <dbReference type="NCBI Taxonomy" id="2838521"/>
    <lineage>
        <taxon>Bacteria</taxon>
        <taxon>Bacillati</taxon>
        <taxon>Bacillota</taxon>
        <taxon>Clostridia</taxon>
        <taxon>Lachnospirales</taxon>
        <taxon>Cellulosilyticaceae</taxon>
        <taxon>Cellulosilyticum</taxon>
    </lineage>
</organism>
<dbReference type="SMART" id="SM00062">
    <property type="entry name" value="PBPb"/>
    <property type="match status" value="1"/>
</dbReference>
<dbReference type="GO" id="GO:0030313">
    <property type="term" value="C:cell envelope"/>
    <property type="evidence" value="ECO:0007669"/>
    <property type="project" value="UniProtKB-SubCell"/>
</dbReference>
<dbReference type="InterPro" id="IPR018313">
    <property type="entry name" value="SBP_3_CS"/>
</dbReference>
<dbReference type="AlphaFoldDB" id="A0A9E2NLE5"/>
<comment type="caution">
    <text evidence="7">The sequence shown here is derived from an EMBL/GenBank/DDBJ whole genome shotgun (WGS) entry which is preliminary data.</text>
</comment>
<proteinExistence type="inferred from homology"/>
<dbReference type="SUPFAM" id="SSF53850">
    <property type="entry name" value="Periplasmic binding protein-like II"/>
    <property type="match status" value="1"/>
</dbReference>
<gene>
    <name evidence="7" type="ORF">H9872_06290</name>
</gene>